<feature type="transmembrane region" description="Helical" evidence="2">
    <location>
        <begin position="230"/>
        <end position="252"/>
    </location>
</feature>
<keyword evidence="4" id="KW-1185">Reference proteome</keyword>
<protein>
    <submittedName>
        <fullName evidence="3">Uncharacterized protein</fullName>
    </submittedName>
</protein>
<comment type="caution">
    <text evidence="3">The sequence shown here is derived from an EMBL/GenBank/DDBJ whole genome shotgun (WGS) entry which is preliminary data.</text>
</comment>
<keyword evidence="2" id="KW-0812">Transmembrane</keyword>
<gene>
    <name evidence="3" type="ORF">EDD18DRAFT_1178273</name>
</gene>
<evidence type="ECO:0000313" key="3">
    <source>
        <dbReference type="EMBL" id="KAK0493875.1"/>
    </source>
</evidence>
<feature type="compositionally biased region" description="Basic and acidic residues" evidence="1">
    <location>
        <begin position="299"/>
        <end position="317"/>
    </location>
</feature>
<keyword evidence="2" id="KW-1133">Transmembrane helix</keyword>
<accession>A0AA39UUV7</accession>
<evidence type="ECO:0000256" key="2">
    <source>
        <dbReference type="SAM" id="Phobius"/>
    </source>
</evidence>
<name>A0AA39UUV7_9AGAR</name>
<proteinExistence type="predicted"/>
<dbReference type="AlphaFoldDB" id="A0AA39UUV7"/>
<reference evidence="3" key="1">
    <citation type="submission" date="2023-06" db="EMBL/GenBank/DDBJ databases">
        <authorList>
            <consortium name="Lawrence Berkeley National Laboratory"/>
            <person name="Ahrendt S."/>
            <person name="Sahu N."/>
            <person name="Indic B."/>
            <person name="Wong-Bajracharya J."/>
            <person name="Merenyi Z."/>
            <person name="Ke H.-M."/>
            <person name="Monk M."/>
            <person name="Kocsube S."/>
            <person name="Drula E."/>
            <person name="Lipzen A."/>
            <person name="Balint B."/>
            <person name="Henrissat B."/>
            <person name="Andreopoulos B."/>
            <person name="Martin F.M."/>
            <person name="Harder C.B."/>
            <person name="Rigling D."/>
            <person name="Ford K.L."/>
            <person name="Foster G.D."/>
            <person name="Pangilinan J."/>
            <person name="Papanicolaou A."/>
            <person name="Barry K."/>
            <person name="LaButti K."/>
            <person name="Viragh M."/>
            <person name="Koriabine M."/>
            <person name="Yan M."/>
            <person name="Riley R."/>
            <person name="Champramary S."/>
            <person name="Plett K.L."/>
            <person name="Tsai I.J."/>
            <person name="Slot J."/>
            <person name="Sipos G."/>
            <person name="Plett J."/>
            <person name="Nagy L.G."/>
            <person name="Grigoriev I.V."/>
        </authorList>
    </citation>
    <scope>NUCLEOTIDE SEQUENCE</scope>
    <source>
        <strain evidence="3">HWK02</strain>
    </source>
</reference>
<feature type="transmembrane region" description="Helical" evidence="2">
    <location>
        <begin position="123"/>
        <end position="145"/>
    </location>
</feature>
<dbReference type="Proteomes" id="UP001175228">
    <property type="component" value="Unassembled WGS sequence"/>
</dbReference>
<evidence type="ECO:0000256" key="1">
    <source>
        <dbReference type="SAM" id="MobiDB-lite"/>
    </source>
</evidence>
<feature type="region of interest" description="Disordered" evidence="1">
    <location>
        <begin position="299"/>
        <end position="338"/>
    </location>
</feature>
<organism evidence="3 4">
    <name type="scientific">Armillaria luteobubalina</name>
    <dbReference type="NCBI Taxonomy" id="153913"/>
    <lineage>
        <taxon>Eukaryota</taxon>
        <taxon>Fungi</taxon>
        <taxon>Dikarya</taxon>
        <taxon>Basidiomycota</taxon>
        <taxon>Agaricomycotina</taxon>
        <taxon>Agaricomycetes</taxon>
        <taxon>Agaricomycetidae</taxon>
        <taxon>Agaricales</taxon>
        <taxon>Marasmiineae</taxon>
        <taxon>Physalacriaceae</taxon>
        <taxon>Armillaria</taxon>
    </lineage>
</organism>
<feature type="transmembrane region" description="Helical" evidence="2">
    <location>
        <begin position="157"/>
        <end position="181"/>
    </location>
</feature>
<feature type="transmembrane region" description="Helical" evidence="2">
    <location>
        <begin position="12"/>
        <end position="34"/>
    </location>
</feature>
<feature type="transmembrane region" description="Helical" evidence="2">
    <location>
        <begin position="202"/>
        <end position="224"/>
    </location>
</feature>
<dbReference type="EMBL" id="JAUEPU010000023">
    <property type="protein sequence ID" value="KAK0493875.1"/>
    <property type="molecule type" value="Genomic_DNA"/>
</dbReference>
<feature type="compositionally biased region" description="Polar residues" evidence="1">
    <location>
        <begin position="327"/>
        <end position="338"/>
    </location>
</feature>
<sequence length="338" mass="37917">MGNIATESAYVAAYLSMFLYGAYVVVAGHCSLVLYHRYKTKRPHKYLLGTHIALFLLITWRCTTTISRTLNGIIHVESHGEALNLYPPWSAWSLVENSPWVMVTVVADAFLVYRTYIVWMQKCLIVAVPLFLFAADIVMGIYFLVNQADPTSTFQELIHIVTAFAAVTLADNLICTALISFRIWRVRRSIPVKRQGSDPLHGVITLIVESAAVYTVVLIAQLITLGFESYICFVLFDVQCPIIGIVFSMIIIRVSRGQSHGDSSEVSIIEMRWQHSTTEDTTANTETSGPHVFTDLRSEDVEAQHPDFRKVSTETNHESITYKPESPGTNYRSSSPNT</sequence>
<keyword evidence="2" id="KW-0472">Membrane</keyword>
<evidence type="ECO:0000313" key="4">
    <source>
        <dbReference type="Proteomes" id="UP001175228"/>
    </source>
</evidence>